<name>A0ABV0SRY8_9TELE</name>
<evidence type="ECO:0000256" key="1">
    <source>
        <dbReference type="SAM" id="MobiDB-lite"/>
    </source>
</evidence>
<gene>
    <name evidence="2" type="ORF">ILYODFUR_026555</name>
</gene>
<feature type="region of interest" description="Disordered" evidence="1">
    <location>
        <begin position="16"/>
        <end position="49"/>
    </location>
</feature>
<dbReference type="EMBL" id="JAHRIQ010003378">
    <property type="protein sequence ID" value="MEQ2222448.1"/>
    <property type="molecule type" value="Genomic_DNA"/>
</dbReference>
<proteinExistence type="predicted"/>
<evidence type="ECO:0000313" key="3">
    <source>
        <dbReference type="Proteomes" id="UP001482620"/>
    </source>
</evidence>
<reference evidence="2 3" key="1">
    <citation type="submission" date="2021-06" db="EMBL/GenBank/DDBJ databases">
        <authorList>
            <person name="Palmer J.M."/>
        </authorList>
    </citation>
    <scope>NUCLEOTIDE SEQUENCE [LARGE SCALE GENOMIC DNA]</scope>
    <source>
        <strain evidence="3">if_2019</strain>
        <tissue evidence="2">Muscle</tissue>
    </source>
</reference>
<keyword evidence="3" id="KW-1185">Reference proteome</keyword>
<organism evidence="2 3">
    <name type="scientific">Ilyodon furcidens</name>
    <name type="common">goldbreast splitfin</name>
    <dbReference type="NCBI Taxonomy" id="33524"/>
    <lineage>
        <taxon>Eukaryota</taxon>
        <taxon>Metazoa</taxon>
        <taxon>Chordata</taxon>
        <taxon>Craniata</taxon>
        <taxon>Vertebrata</taxon>
        <taxon>Euteleostomi</taxon>
        <taxon>Actinopterygii</taxon>
        <taxon>Neopterygii</taxon>
        <taxon>Teleostei</taxon>
        <taxon>Neoteleostei</taxon>
        <taxon>Acanthomorphata</taxon>
        <taxon>Ovalentaria</taxon>
        <taxon>Atherinomorphae</taxon>
        <taxon>Cyprinodontiformes</taxon>
        <taxon>Goodeidae</taxon>
        <taxon>Ilyodon</taxon>
    </lineage>
</organism>
<protein>
    <submittedName>
        <fullName evidence="2">Uncharacterized protein</fullName>
    </submittedName>
</protein>
<feature type="compositionally biased region" description="Polar residues" evidence="1">
    <location>
        <begin position="23"/>
        <end position="34"/>
    </location>
</feature>
<accession>A0ABV0SRY8</accession>
<evidence type="ECO:0000313" key="2">
    <source>
        <dbReference type="EMBL" id="MEQ2222448.1"/>
    </source>
</evidence>
<comment type="caution">
    <text evidence="2">The sequence shown here is derived from an EMBL/GenBank/DDBJ whole genome shotgun (WGS) entry which is preliminary data.</text>
</comment>
<sequence>MGELMRISSSLWARGRVHPGQVASPSRGNTGTHRTNNHAHTHSFTPKGNLERPINLTVLSLVSGRKQEYLVRTHACMGRTCKLHSERLLAGSQTQESRTHCCCTAVQQCYQLRYCAAHEFKY</sequence>
<dbReference type="Proteomes" id="UP001482620">
    <property type="component" value="Unassembled WGS sequence"/>
</dbReference>